<organism evidence="2 3">
    <name type="scientific">Brachionus calyciflorus</name>
    <dbReference type="NCBI Taxonomy" id="104777"/>
    <lineage>
        <taxon>Eukaryota</taxon>
        <taxon>Metazoa</taxon>
        <taxon>Spiralia</taxon>
        <taxon>Gnathifera</taxon>
        <taxon>Rotifera</taxon>
        <taxon>Eurotatoria</taxon>
        <taxon>Monogononta</taxon>
        <taxon>Pseudotrocha</taxon>
        <taxon>Ploima</taxon>
        <taxon>Brachionidae</taxon>
        <taxon>Brachionus</taxon>
    </lineage>
</organism>
<dbReference type="AlphaFoldDB" id="A0A813WGU3"/>
<proteinExistence type="predicted"/>
<protein>
    <submittedName>
        <fullName evidence="2">Uncharacterized protein</fullName>
    </submittedName>
</protein>
<dbReference type="OrthoDB" id="9995836at2759"/>
<keyword evidence="1" id="KW-1133">Transmembrane helix</keyword>
<reference evidence="2" key="1">
    <citation type="submission" date="2021-02" db="EMBL/GenBank/DDBJ databases">
        <authorList>
            <person name="Nowell W R."/>
        </authorList>
    </citation>
    <scope>NUCLEOTIDE SEQUENCE</scope>
    <source>
        <strain evidence="2">Ploen Becks lab</strain>
    </source>
</reference>
<evidence type="ECO:0000313" key="3">
    <source>
        <dbReference type="Proteomes" id="UP000663879"/>
    </source>
</evidence>
<comment type="caution">
    <text evidence="2">The sequence shown here is derived from an EMBL/GenBank/DDBJ whole genome shotgun (WGS) entry which is preliminary data.</text>
</comment>
<name>A0A813WGU3_9BILA</name>
<dbReference type="EMBL" id="CAJNOC010001357">
    <property type="protein sequence ID" value="CAF0857696.1"/>
    <property type="molecule type" value="Genomic_DNA"/>
</dbReference>
<evidence type="ECO:0000313" key="2">
    <source>
        <dbReference type="EMBL" id="CAF0857696.1"/>
    </source>
</evidence>
<feature type="non-terminal residue" evidence="2">
    <location>
        <position position="1"/>
    </location>
</feature>
<keyword evidence="1" id="KW-0472">Membrane</keyword>
<feature type="transmembrane region" description="Helical" evidence="1">
    <location>
        <begin position="24"/>
        <end position="50"/>
    </location>
</feature>
<gene>
    <name evidence="2" type="ORF">OXX778_LOCUS9279</name>
</gene>
<dbReference type="Proteomes" id="UP000663879">
    <property type="component" value="Unassembled WGS sequence"/>
</dbReference>
<keyword evidence="1" id="KW-0812">Transmembrane</keyword>
<sequence length="146" mass="17089">MTQSMFMRIRCLVATRLERFGERVLLILGTLTMTGQIFGGLIIFVIVNIYEMLKDKPICAVDFREYCPVLFEYNLARNSKNKPKLLFSYIKKQTVCKDKIRSLVDGFGQTRTDKQNIVDILNEYNVYKKNGDKNETILIRKQQKHV</sequence>
<keyword evidence="3" id="KW-1185">Reference proteome</keyword>
<evidence type="ECO:0000256" key="1">
    <source>
        <dbReference type="SAM" id="Phobius"/>
    </source>
</evidence>
<accession>A0A813WGU3</accession>